<evidence type="ECO:0000259" key="1">
    <source>
        <dbReference type="Pfam" id="PF08765"/>
    </source>
</evidence>
<dbReference type="PATRIC" id="fig|1423727.3.peg.1065"/>
<dbReference type="InterPro" id="IPR014875">
    <property type="entry name" value="Mor_transcription_activator"/>
</dbReference>
<reference evidence="2 3" key="1">
    <citation type="journal article" date="2015" name="Genome Announc.">
        <title>Expanding the biotechnology potential of lactobacilli through comparative genomics of 213 strains and associated genera.</title>
        <authorList>
            <person name="Sun Z."/>
            <person name="Harris H.M."/>
            <person name="McCann A."/>
            <person name="Guo C."/>
            <person name="Argimon S."/>
            <person name="Zhang W."/>
            <person name="Yang X."/>
            <person name="Jeffery I.B."/>
            <person name="Cooney J.C."/>
            <person name="Kagawa T.F."/>
            <person name="Liu W."/>
            <person name="Song Y."/>
            <person name="Salvetti E."/>
            <person name="Wrobel A."/>
            <person name="Rasinkangas P."/>
            <person name="Parkhill J."/>
            <person name="Rea M.C."/>
            <person name="O'Sullivan O."/>
            <person name="Ritari J."/>
            <person name="Douillard F.P."/>
            <person name="Paul Ross R."/>
            <person name="Yang R."/>
            <person name="Briner A.E."/>
            <person name="Felis G.E."/>
            <person name="de Vos W.M."/>
            <person name="Barrangou R."/>
            <person name="Klaenhammer T.R."/>
            <person name="Caufield P.W."/>
            <person name="Cui Y."/>
            <person name="Zhang H."/>
            <person name="O'Toole P.W."/>
        </authorList>
    </citation>
    <scope>NUCLEOTIDE SEQUENCE [LARGE SCALE GENOMIC DNA]</scope>
    <source>
        <strain evidence="2 3">DSM 23927</strain>
    </source>
</reference>
<evidence type="ECO:0000313" key="3">
    <source>
        <dbReference type="Proteomes" id="UP000051672"/>
    </source>
</evidence>
<protein>
    <recommendedName>
        <fullName evidence="1">Mor transcription activator domain-containing protein</fullName>
    </recommendedName>
</protein>
<dbReference type="AlphaFoldDB" id="A0A0R2AYD3"/>
<feature type="domain" description="Mor transcription activator" evidence="1">
    <location>
        <begin position="9"/>
        <end position="44"/>
    </location>
</feature>
<dbReference type="STRING" id="1423727.FC34_GL001055"/>
<dbReference type="InterPro" id="IPR009057">
    <property type="entry name" value="Homeodomain-like_sf"/>
</dbReference>
<dbReference type="EMBL" id="AYZQ01000002">
    <property type="protein sequence ID" value="KRM72071.1"/>
    <property type="molecule type" value="Genomic_DNA"/>
</dbReference>
<evidence type="ECO:0000313" key="2">
    <source>
        <dbReference type="EMBL" id="KRM72071.1"/>
    </source>
</evidence>
<comment type="caution">
    <text evidence="2">The sequence shown here is derived from an EMBL/GenBank/DDBJ whole genome shotgun (WGS) entry which is preliminary data.</text>
</comment>
<dbReference type="Gene3D" id="1.10.10.60">
    <property type="entry name" value="Homeodomain-like"/>
    <property type="match status" value="1"/>
</dbReference>
<name>A0A0R2AYD3_9LACO</name>
<dbReference type="Proteomes" id="UP000051672">
    <property type="component" value="Unassembled WGS sequence"/>
</dbReference>
<dbReference type="SUPFAM" id="SSF46689">
    <property type="entry name" value="Homeodomain-like"/>
    <property type="match status" value="1"/>
</dbReference>
<organism evidence="2 3">
    <name type="scientific">Lacticaseibacillus brantae DSM 23927</name>
    <dbReference type="NCBI Taxonomy" id="1423727"/>
    <lineage>
        <taxon>Bacteria</taxon>
        <taxon>Bacillati</taxon>
        <taxon>Bacillota</taxon>
        <taxon>Bacilli</taxon>
        <taxon>Lactobacillales</taxon>
        <taxon>Lactobacillaceae</taxon>
        <taxon>Lacticaseibacillus</taxon>
    </lineage>
</organism>
<gene>
    <name evidence="2" type="ORF">FC34_GL001055</name>
</gene>
<accession>A0A0R2AYD3</accession>
<proteinExistence type="predicted"/>
<sequence>MYDRDAVGKRIAQEYNGGNLKALSDKYDYSQRWIYQQIKTYKQKRNMEGKA</sequence>
<keyword evidence="3" id="KW-1185">Reference proteome</keyword>
<dbReference type="Pfam" id="PF08765">
    <property type="entry name" value="Mor"/>
    <property type="match status" value="1"/>
</dbReference>